<feature type="domain" description="Methyl-accepting transducer" evidence="5">
    <location>
        <begin position="367"/>
        <end position="603"/>
    </location>
</feature>
<dbReference type="GO" id="GO:0016020">
    <property type="term" value="C:membrane"/>
    <property type="evidence" value="ECO:0007669"/>
    <property type="project" value="InterPro"/>
</dbReference>
<feature type="coiled-coil region" evidence="4">
    <location>
        <begin position="229"/>
        <end position="284"/>
    </location>
</feature>
<dbReference type="PROSITE" id="PS50111">
    <property type="entry name" value="CHEMOTAXIS_TRANSDUC_2"/>
    <property type="match status" value="2"/>
</dbReference>
<feature type="domain" description="Methyl-accepting transducer" evidence="5">
    <location>
        <begin position="60"/>
        <end position="324"/>
    </location>
</feature>
<gene>
    <name evidence="6" type="ORF">dnm_040700</name>
</gene>
<dbReference type="GO" id="GO:0007165">
    <property type="term" value="P:signal transduction"/>
    <property type="evidence" value="ECO:0007669"/>
    <property type="project" value="UniProtKB-KW"/>
</dbReference>
<dbReference type="PANTHER" id="PTHR32089:SF112">
    <property type="entry name" value="LYSOZYME-LIKE PROTEIN-RELATED"/>
    <property type="match status" value="1"/>
</dbReference>
<evidence type="ECO:0000256" key="3">
    <source>
        <dbReference type="PROSITE-ProRule" id="PRU00284"/>
    </source>
</evidence>
<dbReference type="PRINTS" id="PR00260">
    <property type="entry name" value="CHEMTRNSDUCR"/>
</dbReference>
<dbReference type="EMBL" id="CP061800">
    <property type="protein sequence ID" value="QTA88030.1"/>
    <property type="molecule type" value="Genomic_DNA"/>
</dbReference>
<dbReference type="SMART" id="SM00283">
    <property type="entry name" value="MA"/>
    <property type="match status" value="2"/>
</dbReference>
<evidence type="ECO:0000256" key="2">
    <source>
        <dbReference type="ARBA" id="ARBA00029447"/>
    </source>
</evidence>
<protein>
    <submittedName>
        <fullName evidence="6">Methyl-accepting chemotaxis protein signailing-domain containing protein</fullName>
    </submittedName>
</protein>
<organism evidence="6 7">
    <name type="scientific">Desulfonema magnum</name>
    <dbReference type="NCBI Taxonomy" id="45655"/>
    <lineage>
        <taxon>Bacteria</taxon>
        <taxon>Pseudomonadati</taxon>
        <taxon>Thermodesulfobacteriota</taxon>
        <taxon>Desulfobacteria</taxon>
        <taxon>Desulfobacterales</taxon>
        <taxon>Desulfococcaceae</taxon>
        <taxon>Desulfonema</taxon>
    </lineage>
</organism>
<dbReference type="Pfam" id="PF00015">
    <property type="entry name" value="MCPsignal"/>
    <property type="match status" value="2"/>
</dbReference>
<dbReference type="InterPro" id="IPR004089">
    <property type="entry name" value="MCPsignal_dom"/>
</dbReference>
<evidence type="ECO:0000313" key="7">
    <source>
        <dbReference type="Proteomes" id="UP000663722"/>
    </source>
</evidence>
<dbReference type="Proteomes" id="UP000663722">
    <property type="component" value="Chromosome"/>
</dbReference>
<dbReference type="Gene3D" id="1.10.287.950">
    <property type="entry name" value="Methyl-accepting chemotaxis protein"/>
    <property type="match status" value="2"/>
</dbReference>
<keyword evidence="4" id="KW-0175">Coiled coil</keyword>
<dbReference type="AlphaFoldDB" id="A0A975BN90"/>
<dbReference type="GO" id="GO:0004888">
    <property type="term" value="F:transmembrane signaling receptor activity"/>
    <property type="evidence" value="ECO:0007669"/>
    <property type="project" value="InterPro"/>
</dbReference>
<keyword evidence="1 3" id="KW-0807">Transducer</keyword>
<accession>A0A975BN90</accession>
<name>A0A975BN90_9BACT</name>
<dbReference type="InterPro" id="IPR004090">
    <property type="entry name" value="Chemotax_Me-accpt_rcpt"/>
</dbReference>
<reference evidence="6" key="1">
    <citation type="journal article" date="2021" name="Microb. Physiol.">
        <title>Proteogenomic Insights into the Physiology of Marine, Sulfate-Reducing, Filamentous Desulfonema limicola and Desulfonema magnum.</title>
        <authorList>
            <person name="Schnaars V."/>
            <person name="Wohlbrand L."/>
            <person name="Scheve S."/>
            <person name="Hinrichs C."/>
            <person name="Reinhardt R."/>
            <person name="Rabus R."/>
        </authorList>
    </citation>
    <scope>NUCLEOTIDE SEQUENCE</scope>
    <source>
        <strain evidence="6">4be13</strain>
    </source>
</reference>
<dbReference type="GO" id="GO:0006935">
    <property type="term" value="P:chemotaxis"/>
    <property type="evidence" value="ECO:0007669"/>
    <property type="project" value="InterPro"/>
</dbReference>
<feature type="coiled-coil region" evidence="4">
    <location>
        <begin position="323"/>
        <end position="374"/>
    </location>
</feature>
<sequence length="649" mass="69067">MAKKLATPEYIKKKGTTKVEMGNTDELAKKREDARKMAQEKARARTLARQQAIAERLASAVAEMTSSLEQASGASEELGNTMETIATTSEETSSAAEESRAAIGQIAKSAELGNERSKDFLEKSKNLQRMIKDTGDDVNALVRGVKNSAASNAESTKLIRELEKNSEQIGEIVGAVVRIADQTNLLALNAAIEAARAGEHGRGFAVVADEVRNLAEISEESARGIRNVVDEIQDQVQRVVDDIEAATESSLEEVEKAEVVIKDLDQILNELEDVVEASAEITQNNADILAGAEEYMRGSEIIASNSEEQSSAAEEASKAVGEQNKAFNEMQSAAENLAELTETLRSAVDSTKSAEEAAAAAEQLSANIEEATTSSAQIMTALEQIAKGARNQSMAGDQNKDVGEKLETAVTTMAERAQVSEKKIATLKELVAKNKGSVDNLISNISKSSEASSQAVTNVRILDDRTNNINKIVDKIVNVSLQTNMLAVNGSIEAARAGEFGRGFSVVAGDIRTLANDSSENAEQIRDMVRSMQTQINIVAGDLEIGGKVAAEEVLSAKKTTDNLDTIEADMGEVEIGIQYISTGADEIKVALEQANKAVIVIANAAEEASKVTDEASKAAEEGNKGMQIIAEAIEDIASQADEMQNIGG</sequence>
<dbReference type="RefSeq" id="WP_207682977.1">
    <property type="nucleotide sequence ID" value="NZ_CP061800.1"/>
</dbReference>
<evidence type="ECO:0000313" key="6">
    <source>
        <dbReference type="EMBL" id="QTA88030.1"/>
    </source>
</evidence>
<evidence type="ECO:0000256" key="4">
    <source>
        <dbReference type="SAM" id="Coils"/>
    </source>
</evidence>
<proteinExistence type="inferred from homology"/>
<dbReference type="SUPFAM" id="SSF58104">
    <property type="entry name" value="Methyl-accepting chemotaxis protein (MCP) signaling domain"/>
    <property type="match status" value="2"/>
</dbReference>
<dbReference type="KEGG" id="dmm:dnm_040700"/>
<comment type="similarity">
    <text evidence="2">Belongs to the methyl-accepting chemotaxis (MCP) protein family.</text>
</comment>
<keyword evidence="7" id="KW-1185">Reference proteome</keyword>
<dbReference type="PANTHER" id="PTHR32089">
    <property type="entry name" value="METHYL-ACCEPTING CHEMOTAXIS PROTEIN MCPB"/>
    <property type="match status" value="1"/>
</dbReference>
<evidence type="ECO:0000256" key="1">
    <source>
        <dbReference type="ARBA" id="ARBA00023224"/>
    </source>
</evidence>
<evidence type="ECO:0000259" key="5">
    <source>
        <dbReference type="PROSITE" id="PS50111"/>
    </source>
</evidence>